<dbReference type="InParanoid" id="A0A0C3FLS4"/>
<gene>
    <name evidence="1" type="ORF">PILCRDRAFT_89710</name>
</gene>
<reference evidence="1 2" key="1">
    <citation type="submission" date="2014-04" db="EMBL/GenBank/DDBJ databases">
        <authorList>
            <consortium name="DOE Joint Genome Institute"/>
            <person name="Kuo A."/>
            <person name="Tarkka M."/>
            <person name="Buscot F."/>
            <person name="Kohler A."/>
            <person name="Nagy L.G."/>
            <person name="Floudas D."/>
            <person name="Copeland A."/>
            <person name="Barry K.W."/>
            <person name="Cichocki N."/>
            <person name="Veneault-Fourrey C."/>
            <person name="LaButti K."/>
            <person name="Lindquist E.A."/>
            <person name="Lipzen A."/>
            <person name="Lundell T."/>
            <person name="Morin E."/>
            <person name="Murat C."/>
            <person name="Sun H."/>
            <person name="Tunlid A."/>
            <person name="Henrissat B."/>
            <person name="Grigoriev I.V."/>
            <person name="Hibbett D.S."/>
            <person name="Martin F."/>
            <person name="Nordberg H.P."/>
            <person name="Cantor M.N."/>
            <person name="Hua S.X."/>
        </authorList>
    </citation>
    <scope>NUCLEOTIDE SEQUENCE [LARGE SCALE GENOMIC DNA]</scope>
    <source>
        <strain evidence="1 2">F 1598</strain>
    </source>
</reference>
<reference evidence="2" key="2">
    <citation type="submission" date="2015-01" db="EMBL/GenBank/DDBJ databases">
        <title>Evolutionary Origins and Diversification of the Mycorrhizal Mutualists.</title>
        <authorList>
            <consortium name="DOE Joint Genome Institute"/>
            <consortium name="Mycorrhizal Genomics Consortium"/>
            <person name="Kohler A."/>
            <person name="Kuo A."/>
            <person name="Nagy L.G."/>
            <person name="Floudas D."/>
            <person name="Copeland A."/>
            <person name="Barry K.W."/>
            <person name="Cichocki N."/>
            <person name="Veneault-Fourrey C."/>
            <person name="LaButti K."/>
            <person name="Lindquist E.A."/>
            <person name="Lipzen A."/>
            <person name="Lundell T."/>
            <person name="Morin E."/>
            <person name="Murat C."/>
            <person name="Riley R."/>
            <person name="Ohm R."/>
            <person name="Sun H."/>
            <person name="Tunlid A."/>
            <person name="Henrissat B."/>
            <person name="Grigoriev I.V."/>
            <person name="Hibbett D.S."/>
            <person name="Martin F."/>
        </authorList>
    </citation>
    <scope>NUCLEOTIDE SEQUENCE [LARGE SCALE GENOMIC DNA]</scope>
    <source>
        <strain evidence="2">F 1598</strain>
    </source>
</reference>
<protein>
    <recommendedName>
        <fullName evidence="3">FHA domain-containing protein</fullName>
    </recommendedName>
</protein>
<dbReference type="SUPFAM" id="SSF49879">
    <property type="entry name" value="SMAD/FHA domain"/>
    <property type="match status" value="1"/>
</dbReference>
<dbReference type="AlphaFoldDB" id="A0A0C3FLS4"/>
<organism evidence="1 2">
    <name type="scientific">Piloderma croceum (strain F 1598)</name>
    <dbReference type="NCBI Taxonomy" id="765440"/>
    <lineage>
        <taxon>Eukaryota</taxon>
        <taxon>Fungi</taxon>
        <taxon>Dikarya</taxon>
        <taxon>Basidiomycota</taxon>
        <taxon>Agaricomycotina</taxon>
        <taxon>Agaricomycetes</taxon>
        <taxon>Agaricomycetidae</taxon>
        <taxon>Atheliales</taxon>
        <taxon>Atheliaceae</taxon>
        <taxon>Piloderma</taxon>
    </lineage>
</organism>
<dbReference type="InterPro" id="IPR008984">
    <property type="entry name" value="SMAD_FHA_dom_sf"/>
</dbReference>
<proteinExistence type="predicted"/>
<dbReference type="Proteomes" id="UP000054166">
    <property type="component" value="Unassembled WGS sequence"/>
</dbReference>
<sequence length="132" mass="14602">MTSPAGAIAITLKPAINSATFETRRLVILHDRPIWLGRADPSLNRSPTADNGWFSSPVLDEKNAMIYMCWNEVWVANLHPQNITRINSVKLSQPEALAVGDIIRLGVPVDWDAVSPLVPQPIYAEVAAIMRF</sequence>
<evidence type="ECO:0008006" key="3">
    <source>
        <dbReference type="Google" id="ProtNLM"/>
    </source>
</evidence>
<dbReference type="EMBL" id="KN833004">
    <property type="protein sequence ID" value="KIM80486.1"/>
    <property type="molecule type" value="Genomic_DNA"/>
</dbReference>
<dbReference type="Gene3D" id="2.60.200.20">
    <property type="match status" value="1"/>
</dbReference>
<keyword evidence="2" id="KW-1185">Reference proteome</keyword>
<accession>A0A0C3FLS4</accession>
<evidence type="ECO:0000313" key="2">
    <source>
        <dbReference type="Proteomes" id="UP000054166"/>
    </source>
</evidence>
<dbReference type="HOGENOM" id="CLU_1917849_0_0_1"/>
<evidence type="ECO:0000313" key="1">
    <source>
        <dbReference type="EMBL" id="KIM80486.1"/>
    </source>
</evidence>
<name>A0A0C3FLS4_PILCF</name>